<organism evidence="1">
    <name type="scientific">Diabrotica virgifera virgifera</name>
    <name type="common">western corn rootworm</name>
    <dbReference type="NCBI Taxonomy" id="50390"/>
    <lineage>
        <taxon>Eukaryota</taxon>
        <taxon>Metazoa</taxon>
        <taxon>Ecdysozoa</taxon>
        <taxon>Arthropoda</taxon>
        <taxon>Hexapoda</taxon>
        <taxon>Insecta</taxon>
        <taxon>Pterygota</taxon>
        <taxon>Neoptera</taxon>
        <taxon>Endopterygota</taxon>
        <taxon>Coleoptera</taxon>
        <taxon>Polyphaga</taxon>
        <taxon>Cucujiformia</taxon>
        <taxon>Chrysomeloidea</taxon>
        <taxon>Chrysomelidae</taxon>
        <taxon>Galerucinae</taxon>
        <taxon>Diabroticina</taxon>
        <taxon>Diabroticites</taxon>
        <taxon>Diabrotica</taxon>
    </lineage>
</organism>
<proteinExistence type="predicted"/>
<name>A0A6P7FN30_DIAVI</name>
<accession>A0A6P7FN30</accession>
<dbReference type="InParanoid" id="A0A6P7FN30"/>
<reference evidence="1" key="1">
    <citation type="submission" date="2025-08" db="UniProtKB">
        <authorList>
            <consortium name="RefSeq"/>
        </authorList>
    </citation>
    <scope>IDENTIFICATION</scope>
    <source>
        <tissue evidence="1">Whole insect</tissue>
    </source>
</reference>
<gene>
    <name evidence="1" type="primary">LOC114332033</name>
</gene>
<evidence type="ECO:0000313" key="1">
    <source>
        <dbReference type="RefSeq" id="XP_028137541.1"/>
    </source>
</evidence>
<protein>
    <submittedName>
        <fullName evidence="1">Uncharacterized protein LOC114332033</fullName>
    </submittedName>
</protein>
<dbReference type="RefSeq" id="XP_028137541.1">
    <property type="nucleotide sequence ID" value="XM_028281740.1"/>
</dbReference>
<sequence>MKYLGVWIRGESANGARRVIVRINVSNLIFNKIAKTILSAHLVATAISILSDTKERRDTQRKRQPSLTWWFKFEQDIFAVNVKLVTSWPRKFVALQNSLQILDR</sequence>
<dbReference type="AlphaFoldDB" id="A0A6P7FN30"/>